<keyword evidence="2" id="KW-0472">Membrane</keyword>
<evidence type="ECO:0000313" key="4">
    <source>
        <dbReference type="EMBL" id="PJF47646.1"/>
    </source>
</evidence>
<dbReference type="Pfam" id="PF00932">
    <property type="entry name" value="LTD"/>
    <property type="match status" value="1"/>
</dbReference>
<feature type="domain" description="LTD" evidence="3">
    <location>
        <begin position="253"/>
        <end position="370"/>
    </location>
</feature>
<feature type="compositionally biased region" description="Pro residues" evidence="1">
    <location>
        <begin position="183"/>
        <end position="201"/>
    </location>
</feature>
<feature type="compositionally biased region" description="Pro residues" evidence="1">
    <location>
        <begin position="160"/>
        <end position="176"/>
    </location>
</feature>
<keyword evidence="2" id="KW-1133">Transmembrane helix</keyword>
<dbReference type="InterPro" id="IPR001322">
    <property type="entry name" value="Lamin_tail_dom"/>
</dbReference>
<accession>A0A2M8QCW0</accession>
<comment type="caution">
    <text evidence="4">The sequence shown here is derived from an EMBL/GenBank/DDBJ whole genome shotgun (WGS) entry which is preliminary data.</text>
</comment>
<evidence type="ECO:0000259" key="3">
    <source>
        <dbReference type="PROSITE" id="PS51841"/>
    </source>
</evidence>
<evidence type="ECO:0000256" key="2">
    <source>
        <dbReference type="SAM" id="Phobius"/>
    </source>
</evidence>
<dbReference type="EMBL" id="PGTN01000039">
    <property type="protein sequence ID" value="PJF47646.1"/>
    <property type="molecule type" value="Genomic_DNA"/>
</dbReference>
<feature type="region of interest" description="Disordered" evidence="1">
    <location>
        <begin position="106"/>
        <end position="247"/>
    </location>
</feature>
<reference evidence="4 5" key="1">
    <citation type="submission" date="2017-11" db="EMBL/GenBank/DDBJ databases">
        <title>Evolution of Phototrophy in the Chloroflexi Phylum Driven by Horizontal Gene Transfer.</title>
        <authorList>
            <person name="Ward L.M."/>
            <person name="Hemp J."/>
            <person name="Shih P.M."/>
            <person name="Mcglynn S.E."/>
            <person name="Fischer W."/>
        </authorList>
    </citation>
    <scope>NUCLEOTIDE SEQUENCE [LARGE SCALE GENOMIC DNA]</scope>
    <source>
        <strain evidence="4">JP3_7</strain>
    </source>
</reference>
<dbReference type="AlphaFoldDB" id="A0A2M8QCW0"/>
<sequence length="370" mass="38885">MYFPDEYAAFESVIGPTWLSRREMFERAEEARRVQSAAEQPATTRLLGLTVVVASALMAACVILAAIAAALILSPSLARTRRAISAAYQATPAPIAAPVLTATDSLFTPAPTGASESPQPQPTEPIEETTETTENDATGLTDLSRENGPSVPTPMAGAIPEPPRLDPVPELPPTPMPALESPLPRPELTPPPTFTPLPSPQPVLNTLQPAPEVTATLTPSPPAPPASSAPTVTPVDSAPPPTPTPLEKGAFIFRGTVRILSIRAVGSGPNQADEYVALYNEGAQQVDLSGWTLKAIRTADNTIIDTFQFGNGAIIAAGQICLIYTNELVAPDNCGFSGGFASAEPIWPDNGGARASLFNPENVEYARFTY</sequence>
<dbReference type="PROSITE" id="PS51841">
    <property type="entry name" value="LTD"/>
    <property type="match status" value="1"/>
</dbReference>
<dbReference type="Proteomes" id="UP000230790">
    <property type="component" value="Unassembled WGS sequence"/>
</dbReference>
<feature type="transmembrane region" description="Helical" evidence="2">
    <location>
        <begin position="46"/>
        <end position="73"/>
    </location>
</feature>
<organism evidence="4 5">
    <name type="scientific">Candidatus Thermofonsia Clade 3 bacterium</name>
    <dbReference type="NCBI Taxonomy" id="2364212"/>
    <lineage>
        <taxon>Bacteria</taxon>
        <taxon>Bacillati</taxon>
        <taxon>Chloroflexota</taxon>
        <taxon>Candidatus Thermofontia</taxon>
        <taxon>Candidatus Thermofonsia Clade 3</taxon>
    </lineage>
</organism>
<dbReference type="Gene3D" id="2.60.40.1260">
    <property type="entry name" value="Lamin Tail domain"/>
    <property type="match status" value="1"/>
</dbReference>
<name>A0A2M8QCW0_9CHLR</name>
<evidence type="ECO:0000313" key="5">
    <source>
        <dbReference type="Proteomes" id="UP000230790"/>
    </source>
</evidence>
<dbReference type="InterPro" id="IPR036415">
    <property type="entry name" value="Lamin_tail_dom_sf"/>
</dbReference>
<proteinExistence type="predicted"/>
<gene>
    <name evidence="4" type="ORF">CUN48_07455</name>
</gene>
<protein>
    <recommendedName>
        <fullName evidence="3">LTD domain-containing protein</fullName>
    </recommendedName>
</protein>
<keyword evidence="2" id="KW-0812">Transmembrane</keyword>
<dbReference type="SUPFAM" id="SSF74853">
    <property type="entry name" value="Lamin A/C globular tail domain"/>
    <property type="match status" value="1"/>
</dbReference>
<evidence type="ECO:0000256" key="1">
    <source>
        <dbReference type="SAM" id="MobiDB-lite"/>
    </source>
</evidence>
<feature type="compositionally biased region" description="Acidic residues" evidence="1">
    <location>
        <begin position="125"/>
        <end position="134"/>
    </location>
</feature>